<dbReference type="PROSITE" id="PS00365">
    <property type="entry name" value="NIR_SIR"/>
    <property type="match status" value="1"/>
</dbReference>
<dbReference type="Gene3D" id="3.30.413.10">
    <property type="entry name" value="Sulfite Reductase Hemoprotein, domain 1"/>
    <property type="match status" value="1"/>
</dbReference>
<keyword evidence="8 16" id="KW-0479">Metal-binding</keyword>
<dbReference type="EMBL" id="CP026520">
    <property type="protein sequence ID" value="QAV20431.1"/>
    <property type="molecule type" value="Genomic_DNA"/>
</dbReference>
<comment type="cofactor">
    <cofactor evidence="1 15">
        <name>FAD</name>
        <dbReference type="ChEBI" id="CHEBI:57692"/>
    </cofactor>
</comment>
<dbReference type="GO" id="GO:0051539">
    <property type="term" value="F:4 iron, 4 sulfur cluster binding"/>
    <property type="evidence" value="ECO:0007669"/>
    <property type="project" value="UniProtKB-KW"/>
</dbReference>
<protein>
    <submittedName>
        <fullName evidence="22 23">Nitrite reductase large subunit</fullName>
    </submittedName>
</protein>
<evidence type="ECO:0000259" key="21">
    <source>
        <dbReference type="Pfam" id="PF18267"/>
    </source>
</evidence>
<feature type="domain" description="NADH-rubredoxin oxidoreductase C-terminal" evidence="21">
    <location>
        <begin position="317"/>
        <end position="384"/>
    </location>
</feature>
<keyword evidence="12 16" id="KW-0411">Iron-sulfur</keyword>
<dbReference type="PRINTS" id="PR00368">
    <property type="entry name" value="FADPNR"/>
</dbReference>
<evidence type="ECO:0000313" key="24">
    <source>
        <dbReference type="Proteomes" id="UP000288943"/>
    </source>
</evidence>
<evidence type="ECO:0000313" key="22">
    <source>
        <dbReference type="EMBL" id="MCY9594885.1"/>
    </source>
</evidence>
<dbReference type="PANTHER" id="PTHR43809">
    <property type="entry name" value="NITRITE REDUCTASE (NADH) LARGE SUBUNIT"/>
    <property type="match status" value="1"/>
</dbReference>
<feature type="binding site" evidence="16">
    <location>
        <position position="679"/>
    </location>
    <ligand>
        <name>[4Fe-4S] cluster</name>
        <dbReference type="ChEBI" id="CHEBI:49883"/>
    </ligand>
</feature>
<dbReference type="Gene3D" id="3.30.390.30">
    <property type="match status" value="1"/>
</dbReference>
<dbReference type="SUPFAM" id="SSF56014">
    <property type="entry name" value="Nitrite and sulphite reductase 4Fe-4S domain-like"/>
    <property type="match status" value="1"/>
</dbReference>
<dbReference type="InterPro" id="IPR017121">
    <property type="entry name" value="Nitrite_Rdtase_lsu"/>
</dbReference>
<sequence>MNRRKLVLIGNGMAGVGVIEQILKINTGLFDITIVGSEPHPNYNRIQLSYVLEGSKTTDEIVLNDWNWYRENGIKLLTGTTATALDTTAKTVTTDRGDVLPYDALILATGSKPFILPVPGADKEGVVGFRDIADCEAMTEAARTYRKAAVIGGGLLGLEAAKGLSKLGMEVTVVHLMDDLMERQLDPAASGMLRAELERQGLRFAMGKQTKELTGGVRVEGLAFTDGTVLETDFVVMAAGIKPNSALGAAGGLEVNRGIVVDDFMRTSAPDVYAVGECCEHRGVCYGLVAPLFEQGSVLAKHLCGTQTAPYEGTVLATKLKISGVDVFSAGEFMDQPDLTIVKMQDDWRGVYKKVLVRGNRIVGGVLFGDVGQATQLQQWIRSGREMTEDVHAALMGTPAGEESGGGAELLADDDIVCGCNGVTKGTIVEAVRTQGLKTVDEVKACTGACRSCGGCKPLVEQILAGVLGDGYEAGTAAHGICGCTQLGRDEIVAAMRERKLTTTRETMAALNWSNPEGCSKCRPALNYYLTMLWPETYVDEKESRFVNERLHANINKDGTYTVVPRMYGGVSSAEELKRIGDVAVKYNVRAVKMTGGQRIDLMGVRKEDLPKVWEELGMPSGYAYAKALRTVKTCVGSTFCRFGTQDSMGMGQLLEKKFERIDMPAKFKMAVNGCPRNCAESCTKDVGIVGNDGGWEIYIGGNGGIKPRLADLAVKVKTDEELLEITSSLIQFYRETANYLERTSDWVERLGLAYIQNHAITDEANRRELVNRMETALTRAHDPWQKVIGDRQLRQELYEGVNVPVGPPTE</sequence>
<dbReference type="PIRSF" id="PIRSF037149">
    <property type="entry name" value="NirB"/>
    <property type="match status" value="1"/>
</dbReference>
<keyword evidence="13 15" id="KW-0534">Nitrate assimilation</keyword>
<evidence type="ECO:0000256" key="4">
    <source>
        <dbReference type="ARBA" id="ARBA00022485"/>
    </source>
</evidence>
<dbReference type="InterPro" id="IPR052034">
    <property type="entry name" value="NasD-like"/>
</dbReference>
<keyword evidence="7" id="KW-0001">2Fe-2S</keyword>
<evidence type="ECO:0000259" key="17">
    <source>
        <dbReference type="Pfam" id="PF01077"/>
    </source>
</evidence>
<comment type="cofactor">
    <cofactor evidence="14">
        <name>[2Fe-2S] cluster</name>
        <dbReference type="ChEBI" id="CHEBI:190135"/>
    </cofactor>
</comment>
<reference evidence="23 24" key="1">
    <citation type="submission" date="2018-01" db="EMBL/GenBank/DDBJ databases">
        <title>The whole genome sequencing and assembly of Paenibacillus chitinolyticus KCCM 41400 strain.</title>
        <authorList>
            <person name="Kim J.-Y."/>
            <person name="Park M.-K."/>
            <person name="Lee Y.-J."/>
            <person name="Yi H."/>
            <person name="Bahn Y.-S."/>
            <person name="Kim J.F."/>
            <person name="Lee D.-W."/>
        </authorList>
    </citation>
    <scope>NUCLEOTIDE SEQUENCE [LARGE SCALE GENOMIC DNA]</scope>
    <source>
        <strain evidence="23 24">KCCM 41400</strain>
    </source>
</reference>
<dbReference type="InterPro" id="IPR012744">
    <property type="entry name" value="Nitri_red_NirB"/>
</dbReference>
<comment type="pathway">
    <text evidence="2">Nitrogen metabolism; nitrate reduction (assimilation).</text>
</comment>
<dbReference type="GO" id="GO:0098809">
    <property type="term" value="F:nitrite reductase activity"/>
    <property type="evidence" value="ECO:0007669"/>
    <property type="project" value="InterPro"/>
</dbReference>
<evidence type="ECO:0000256" key="16">
    <source>
        <dbReference type="PIRSR" id="PIRSR037149-1"/>
    </source>
</evidence>
<evidence type="ECO:0000259" key="18">
    <source>
        <dbReference type="Pfam" id="PF03460"/>
    </source>
</evidence>
<dbReference type="FunFam" id="1.10.10.1100:FF:000002">
    <property type="entry name" value="Nitrite reductase large subunit"/>
    <property type="match status" value="1"/>
</dbReference>
<dbReference type="InterPro" id="IPR016156">
    <property type="entry name" value="FAD/NAD-linked_Rdtase_dimer_sf"/>
</dbReference>
<dbReference type="Pfam" id="PF04324">
    <property type="entry name" value="Fer2_BFD"/>
    <property type="match status" value="2"/>
</dbReference>
<dbReference type="GO" id="GO:0020037">
    <property type="term" value="F:heme binding"/>
    <property type="evidence" value="ECO:0007669"/>
    <property type="project" value="InterPro"/>
</dbReference>
<dbReference type="SUPFAM" id="SSF51905">
    <property type="entry name" value="FAD/NAD(P)-binding domain"/>
    <property type="match status" value="2"/>
</dbReference>
<evidence type="ECO:0000256" key="6">
    <source>
        <dbReference type="ARBA" id="ARBA00022630"/>
    </source>
</evidence>
<dbReference type="InterPro" id="IPR007419">
    <property type="entry name" value="BFD-like_2Fe2S-bd_dom"/>
</dbReference>
<feature type="binding site" evidence="16">
    <location>
        <position position="675"/>
    </location>
    <ligand>
        <name>[4Fe-4S] cluster</name>
        <dbReference type="ChEBI" id="CHEBI:49883"/>
    </ligand>
</feature>
<feature type="binding site" evidence="16">
    <location>
        <position position="635"/>
    </location>
    <ligand>
        <name>[4Fe-4S] cluster</name>
        <dbReference type="ChEBI" id="CHEBI:49883"/>
    </ligand>
</feature>
<keyword evidence="4 16" id="KW-0004">4Fe-4S</keyword>
<feature type="domain" description="Nitrite/sulphite reductase 4Fe-4S" evidence="17">
    <location>
        <begin position="626"/>
        <end position="759"/>
    </location>
</feature>
<dbReference type="InterPro" id="IPR006067">
    <property type="entry name" value="NO2/SO3_Rdtase_4Fe4S_dom"/>
</dbReference>
<dbReference type="InterPro" id="IPR036188">
    <property type="entry name" value="FAD/NAD-bd_sf"/>
</dbReference>
<evidence type="ECO:0000256" key="7">
    <source>
        <dbReference type="ARBA" id="ARBA00022714"/>
    </source>
</evidence>
<evidence type="ECO:0000256" key="9">
    <source>
        <dbReference type="ARBA" id="ARBA00022827"/>
    </source>
</evidence>
<organism evidence="23 24">
    <name type="scientific">Paenibacillus chitinolyticus</name>
    <dbReference type="NCBI Taxonomy" id="79263"/>
    <lineage>
        <taxon>Bacteria</taxon>
        <taxon>Bacillati</taxon>
        <taxon>Bacillota</taxon>
        <taxon>Bacilli</taxon>
        <taxon>Bacillales</taxon>
        <taxon>Paenibacillaceae</taxon>
        <taxon>Paenibacillus</taxon>
    </lineage>
</organism>
<dbReference type="InterPro" id="IPR023753">
    <property type="entry name" value="FAD/NAD-binding_dom"/>
</dbReference>
<dbReference type="RefSeq" id="WP_042230090.1">
    <property type="nucleotide sequence ID" value="NZ_CP026520.1"/>
</dbReference>
<dbReference type="GO" id="GO:0050661">
    <property type="term" value="F:NADP binding"/>
    <property type="evidence" value="ECO:0007669"/>
    <property type="project" value="UniProtKB-UniRule"/>
</dbReference>
<dbReference type="InterPro" id="IPR036136">
    <property type="entry name" value="Nit/Sulf_reduc_fer-like_dom_sf"/>
</dbReference>
<dbReference type="GO" id="GO:0050660">
    <property type="term" value="F:flavin adenine dinucleotide binding"/>
    <property type="evidence" value="ECO:0007669"/>
    <property type="project" value="UniProtKB-UniRule"/>
</dbReference>
<dbReference type="Gene3D" id="1.10.10.1100">
    <property type="entry name" value="BFD-like [2Fe-2S]-binding domain"/>
    <property type="match status" value="1"/>
</dbReference>
<evidence type="ECO:0000256" key="12">
    <source>
        <dbReference type="ARBA" id="ARBA00023014"/>
    </source>
</evidence>
<gene>
    <name evidence="22" type="primary">nirB</name>
    <name evidence="22" type="ORF">M5X16_03730</name>
    <name evidence="23" type="ORF">PC41400_23255</name>
</gene>
<evidence type="ECO:0000313" key="23">
    <source>
        <dbReference type="EMBL" id="QAV20431.1"/>
    </source>
</evidence>
<comment type="similarity">
    <text evidence="3">Belongs to the nitrite and sulfite reductase 4Fe-4S domain family.</text>
</comment>
<accession>A0A410X1E1</accession>
<evidence type="ECO:0000259" key="20">
    <source>
        <dbReference type="Pfam" id="PF07992"/>
    </source>
</evidence>
<evidence type="ECO:0000256" key="15">
    <source>
        <dbReference type="PIRNR" id="PIRNR037149"/>
    </source>
</evidence>
<keyword evidence="25" id="KW-1185">Reference proteome</keyword>
<dbReference type="GeneID" id="95377713"/>
<dbReference type="CDD" id="cd19943">
    <property type="entry name" value="NirB_Fer2_BFD-like_1"/>
    <property type="match status" value="1"/>
</dbReference>
<evidence type="ECO:0000256" key="5">
    <source>
        <dbReference type="ARBA" id="ARBA00022617"/>
    </source>
</evidence>
<dbReference type="GO" id="GO:0046872">
    <property type="term" value="F:metal ion binding"/>
    <property type="evidence" value="ECO:0007669"/>
    <property type="project" value="UniProtKB-KW"/>
</dbReference>
<keyword evidence="11 16" id="KW-0408">Iron</keyword>
<dbReference type="GO" id="GO:0051537">
    <property type="term" value="F:2 iron, 2 sulfur cluster binding"/>
    <property type="evidence" value="ECO:0007669"/>
    <property type="project" value="UniProtKB-KW"/>
</dbReference>
<feature type="domain" description="BFD-like [2Fe-2S]-binding" evidence="19">
    <location>
        <begin position="416"/>
        <end position="465"/>
    </location>
</feature>
<evidence type="ECO:0000256" key="11">
    <source>
        <dbReference type="ARBA" id="ARBA00023004"/>
    </source>
</evidence>
<keyword evidence="6 15" id="KW-0285">Flavoprotein</keyword>
<evidence type="ECO:0000256" key="3">
    <source>
        <dbReference type="ARBA" id="ARBA00010429"/>
    </source>
</evidence>
<dbReference type="CDD" id="cd19944">
    <property type="entry name" value="NirB_Fer2_BFD-like_2"/>
    <property type="match status" value="1"/>
</dbReference>
<proteinExistence type="inferred from homology"/>
<dbReference type="InterPro" id="IPR005117">
    <property type="entry name" value="NiRdtase/SiRdtase_haem-b_fer"/>
</dbReference>
<dbReference type="Pfam" id="PF07992">
    <property type="entry name" value="Pyr_redox_2"/>
    <property type="match status" value="1"/>
</dbReference>
<name>A0A410X1E1_9BACL</name>
<feature type="domain" description="FAD/NAD(P)-binding" evidence="20">
    <location>
        <begin position="5"/>
        <end position="279"/>
    </location>
</feature>
<dbReference type="AlphaFoldDB" id="A0A410X1E1"/>
<reference evidence="22 25" key="2">
    <citation type="submission" date="2022-05" db="EMBL/GenBank/DDBJ databases">
        <title>Genome Sequencing of Bee-Associated Microbes.</title>
        <authorList>
            <person name="Dunlap C."/>
        </authorList>
    </citation>
    <scope>NUCLEOTIDE SEQUENCE [LARGE SCALE GENOMIC DNA]</scope>
    <source>
        <strain evidence="22 25">NRRL B-23120</strain>
    </source>
</reference>
<feature type="binding site" description="axial binding residue" evidence="16">
    <location>
        <position position="679"/>
    </location>
    <ligand>
        <name>siroheme</name>
        <dbReference type="ChEBI" id="CHEBI:60052"/>
    </ligand>
    <ligandPart>
        <name>Fe</name>
        <dbReference type="ChEBI" id="CHEBI:18248"/>
    </ligandPart>
</feature>
<dbReference type="OrthoDB" id="9792592at2"/>
<dbReference type="Gene3D" id="3.50.50.60">
    <property type="entry name" value="FAD/NAD(P)-binding domain"/>
    <property type="match status" value="2"/>
</dbReference>
<dbReference type="UniPathway" id="UPA00653"/>
<keyword evidence="10" id="KW-0560">Oxidoreductase</keyword>
<feature type="domain" description="Nitrite/Sulfite reductase ferredoxin-like" evidence="18">
    <location>
        <begin position="557"/>
        <end position="617"/>
    </location>
</feature>
<dbReference type="Pfam" id="PF01077">
    <property type="entry name" value="NIR_SIR"/>
    <property type="match status" value="1"/>
</dbReference>
<dbReference type="KEGG" id="pchi:PC41400_23255"/>
<evidence type="ECO:0000256" key="8">
    <source>
        <dbReference type="ARBA" id="ARBA00022723"/>
    </source>
</evidence>
<dbReference type="Pfam" id="PF03460">
    <property type="entry name" value="NIR_SIR_ferr"/>
    <property type="match status" value="1"/>
</dbReference>
<evidence type="ECO:0000256" key="14">
    <source>
        <dbReference type="ARBA" id="ARBA00034078"/>
    </source>
</evidence>
<comment type="cofactor">
    <cofactor evidence="16">
        <name>siroheme</name>
        <dbReference type="ChEBI" id="CHEBI:60052"/>
    </cofactor>
    <text evidence="16">Binds 1 siroheme per subunit.</text>
</comment>
<feature type="binding site" evidence="16">
    <location>
        <position position="641"/>
    </location>
    <ligand>
        <name>[4Fe-4S] cluster</name>
        <dbReference type="ChEBI" id="CHEBI:49883"/>
    </ligand>
</feature>
<feature type="domain" description="BFD-like [2Fe-2S]-binding" evidence="19">
    <location>
        <begin position="481"/>
        <end position="531"/>
    </location>
</feature>
<dbReference type="Proteomes" id="UP000288943">
    <property type="component" value="Chromosome"/>
</dbReference>
<dbReference type="GO" id="GO:0042128">
    <property type="term" value="P:nitrate assimilation"/>
    <property type="evidence" value="ECO:0007669"/>
    <property type="project" value="UniProtKB-UniRule"/>
</dbReference>
<dbReference type="PRINTS" id="PR00411">
    <property type="entry name" value="PNDRDTASEI"/>
</dbReference>
<evidence type="ECO:0000259" key="19">
    <source>
        <dbReference type="Pfam" id="PF04324"/>
    </source>
</evidence>
<dbReference type="Proteomes" id="UP001527202">
    <property type="component" value="Unassembled WGS sequence"/>
</dbReference>
<evidence type="ECO:0000256" key="10">
    <source>
        <dbReference type="ARBA" id="ARBA00023002"/>
    </source>
</evidence>
<dbReference type="PANTHER" id="PTHR43809:SF1">
    <property type="entry name" value="NITRITE REDUCTASE (NADH) LARGE SUBUNIT"/>
    <property type="match status" value="1"/>
</dbReference>
<evidence type="ECO:0000256" key="2">
    <source>
        <dbReference type="ARBA" id="ARBA00005096"/>
    </source>
</evidence>
<dbReference type="EMBL" id="JAMDMJ010000003">
    <property type="protein sequence ID" value="MCY9594885.1"/>
    <property type="molecule type" value="Genomic_DNA"/>
</dbReference>
<dbReference type="InterPro" id="IPR006066">
    <property type="entry name" value="NO2/SO3_Rdtase_FeS/sirohaem_BS"/>
</dbReference>
<dbReference type="Gene3D" id="3.90.480.20">
    <property type="match status" value="1"/>
</dbReference>
<evidence type="ECO:0000313" key="25">
    <source>
        <dbReference type="Proteomes" id="UP001527202"/>
    </source>
</evidence>
<dbReference type="InterPro" id="IPR041854">
    <property type="entry name" value="BFD-like_2Fe2S-bd_dom_sf"/>
</dbReference>
<dbReference type="SUPFAM" id="SSF55124">
    <property type="entry name" value="Nitrite/Sulfite reductase N-terminal domain-like"/>
    <property type="match status" value="1"/>
</dbReference>
<dbReference type="PRINTS" id="PR00397">
    <property type="entry name" value="SIROHAEM"/>
</dbReference>
<evidence type="ECO:0000256" key="1">
    <source>
        <dbReference type="ARBA" id="ARBA00001974"/>
    </source>
</evidence>
<dbReference type="InterPro" id="IPR041575">
    <property type="entry name" value="Rubredoxin_C"/>
</dbReference>
<dbReference type="InterPro" id="IPR045854">
    <property type="entry name" value="NO2/SO3_Rdtase_4Fe4S_sf"/>
</dbReference>
<keyword evidence="9 15" id="KW-0274">FAD</keyword>
<dbReference type="NCBIfam" id="TIGR02374">
    <property type="entry name" value="nitri_red_nirB"/>
    <property type="match status" value="1"/>
</dbReference>
<dbReference type="Pfam" id="PF18267">
    <property type="entry name" value="Rubredoxin_C"/>
    <property type="match status" value="1"/>
</dbReference>
<dbReference type="FunFam" id="3.50.50.60:FF:000033">
    <property type="entry name" value="Nitrite reductase [NAD(P)H], large subunit"/>
    <property type="match status" value="1"/>
</dbReference>
<evidence type="ECO:0000256" key="13">
    <source>
        <dbReference type="ARBA" id="ARBA00023063"/>
    </source>
</evidence>
<keyword evidence="5 16" id="KW-0349">Heme</keyword>
<comment type="cofactor">
    <cofactor evidence="16">
        <name>[4Fe-4S] cluster</name>
        <dbReference type="ChEBI" id="CHEBI:49883"/>
    </cofactor>
    <text evidence="16">Binds 1 [4Fe-4S] cluster per subunit.</text>
</comment>